<dbReference type="AlphaFoldDB" id="A0A2P8CV54"/>
<name>A0A2P8CV54_9BACT</name>
<dbReference type="Pfam" id="PF03803">
    <property type="entry name" value="Scramblase"/>
    <property type="match status" value="1"/>
</dbReference>
<dbReference type="InterPro" id="IPR005552">
    <property type="entry name" value="Scramblase"/>
</dbReference>
<proteinExistence type="predicted"/>
<dbReference type="RefSeq" id="WP_106525196.1">
    <property type="nucleotide sequence ID" value="NZ_PYGD01000014.1"/>
</dbReference>
<dbReference type="SUPFAM" id="SSF54518">
    <property type="entry name" value="Tubby C-terminal domain-like"/>
    <property type="match status" value="1"/>
</dbReference>
<organism evidence="1 2">
    <name type="scientific">Taibaiella chishuiensis</name>
    <dbReference type="NCBI Taxonomy" id="1434707"/>
    <lineage>
        <taxon>Bacteria</taxon>
        <taxon>Pseudomonadati</taxon>
        <taxon>Bacteroidota</taxon>
        <taxon>Chitinophagia</taxon>
        <taxon>Chitinophagales</taxon>
        <taxon>Chitinophagaceae</taxon>
        <taxon>Taibaiella</taxon>
    </lineage>
</organism>
<dbReference type="GO" id="GO:0005886">
    <property type="term" value="C:plasma membrane"/>
    <property type="evidence" value="ECO:0007669"/>
    <property type="project" value="TreeGrafter"/>
</dbReference>
<reference evidence="1 2" key="1">
    <citation type="submission" date="2018-03" db="EMBL/GenBank/DDBJ databases">
        <title>Genomic Encyclopedia of Type Strains, Phase III (KMG-III): the genomes of soil and plant-associated and newly described type strains.</title>
        <authorList>
            <person name="Whitman W."/>
        </authorList>
    </citation>
    <scope>NUCLEOTIDE SEQUENCE [LARGE SCALE GENOMIC DNA]</scope>
    <source>
        <strain evidence="1 2">CGMCC 1.12700</strain>
    </source>
</reference>
<dbReference type="EMBL" id="PYGD01000014">
    <property type="protein sequence ID" value="PSK88838.1"/>
    <property type="molecule type" value="Genomic_DNA"/>
</dbReference>
<dbReference type="OrthoDB" id="652307at2"/>
<dbReference type="InterPro" id="IPR025659">
    <property type="entry name" value="Tubby-like_C"/>
</dbReference>
<evidence type="ECO:0000313" key="1">
    <source>
        <dbReference type="EMBL" id="PSK88838.1"/>
    </source>
</evidence>
<dbReference type="GO" id="GO:0017128">
    <property type="term" value="F:phospholipid scramblase activity"/>
    <property type="evidence" value="ECO:0007669"/>
    <property type="project" value="InterPro"/>
</dbReference>
<accession>A0A2P8CV54</accession>
<dbReference type="Gene3D" id="2.40.160.200">
    <property type="entry name" value="LURP1-related"/>
    <property type="match status" value="1"/>
</dbReference>
<keyword evidence="2" id="KW-1185">Reference proteome</keyword>
<dbReference type="PANTHER" id="PTHR23248:SF9">
    <property type="entry name" value="PHOSPHOLIPID SCRAMBLASE"/>
    <property type="match status" value="1"/>
</dbReference>
<evidence type="ECO:0000313" key="2">
    <source>
        <dbReference type="Proteomes" id="UP000240572"/>
    </source>
</evidence>
<dbReference type="InterPro" id="IPR038595">
    <property type="entry name" value="LOR_sf"/>
</dbReference>
<comment type="caution">
    <text evidence="1">The sequence shown here is derived from an EMBL/GenBank/DDBJ whole genome shotgun (WGS) entry which is preliminary data.</text>
</comment>
<protein>
    <submittedName>
        <fullName evidence="1">Uncharacterized protein YxjI</fullName>
    </submittedName>
</protein>
<dbReference type="Proteomes" id="UP000240572">
    <property type="component" value="Unassembled WGS sequence"/>
</dbReference>
<gene>
    <name evidence="1" type="ORF">B0I18_11450</name>
</gene>
<dbReference type="PANTHER" id="PTHR23248">
    <property type="entry name" value="PHOSPHOLIPID SCRAMBLASE-RELATED"/>
    <property type="match status" value="1"/>
</dbReference>
<sequence>MSVLFPDFFETNNYFIDEKVGFFKFSNAYKVFNEHGEQIGMIQQQVPGWHKVLRMILNKAMLPFTLEIKDMGDNPLVTIRRGWTFWMSKIVLTDSKGMPLGSIVQKFKFFKPTFRIFDVHEMQVAEITGDWKGWNFTIKDAREMPVGTITKKWNGILKEAFTTADKYIVSINEEVAEDTRKMIMVSTAITIDMVLKESK</sequence>